<keyword evidence="3" id="KW-1185">Reference proteome</keyword>
<dbReference type="InterPro" id="IPR051531">
    <property type="entry name" value="N-acetyltransferase"/>
</dbReference>
<name>A0A9N8H2F3_9STRA</name>
<gene>
    <name evidence="2" type="ORF">SEMRO_35_G022290.1</name>
</gene>
<dbReference type="Proteomes" id="UP001153069">
    <property type="component" value="Unassembled WGS sequence"/>
</dbReference>
<dbReference type="Gene3D" id="3.40.630.30">
    <property type="match status" value="1"/>
</dbReference>
<dbReference type="InterPro" id="IPR000182">
    <property type="entry name" value="GNAT_dom"/>
</dbReference>
<dbReference type="EMBL" id="CAICTM010000035">
    <property type="protein sequence ID" value="CAB9498296.1"/>
    <property type="molecule type" value="Genomic_DNA"/>
</dbReference>
<protein>
    <recommendedName>
        <fullName evidence="1">N-acetyltransferase domain-containing protein</fullName>
    </recommendedName>
</protein>
<dbReference type="InterPro" id="IPR016181">
    <property type="entry name" value="Acyl_CoA_acyltransferase"/>
</dbReference>
<evidence type="ECO:0000259" key="1">
    <source>
        <dbReference type="PROSITE" id="PS51186"/>
    </source>
</evidence>
<evidence type="ECO:0000313" key="3">
    <source>
        <dbReference type="Proteomes" id="UP001153069"/>
    </source>
</evidence>
<dbReference type="Pfam" id="PF13302">
    <property type="entry name" value="Acetyltransf_3"/>
    <property type="match status" value="1"/>
</dbReference>
<evidence type="ECO:0000313" key="2">
    <source>
        <dbReference type="EMBL" id="CAB9498296.1"/>
    </source>
</evidence>
<dbReference type="PROSITE" id="PS51186">
    <property type="entry name" value="GNAT"/>
    <property type="match status" value="1"/>
</dbReference>
<sequence length="197" mass="21419">MSLRSHGQFQTERLLIEPWDTPMIEDPEALCKELSSILDNDVTAFLPPHLLFQPGETKVEEWAKAFAGGSFDFATSKNKISTIRLSSTDTTALTGLLMLRTVPSSQEDDDISTDMHIGYIFGKDHWGKGLATELLKGLVKHLQQAGYQGTLHAGVAHGNPASSRVLEKAGFSAAPATSSGEEHDVDFFIRSFAGKAD</sequence>
<feature type="domain" description="N-acetyltransferase" evidence="1">
    <location>
        <begin position="22"/>
        <end position="194"/>
    </location>
</feature>
<organism evidence="2 3">
    <name type="scientific">Seminavis robusta</name>
    <dbReference type="NCBI Taxonomy" id="568900"/>
    <lineage>
        <taxon>Eukaryota</taxon>
        <taxon>Sar</taxon>
        <taxon>Stramenopiles</taxon>
        <taxon>Ochrophyta</taxon>
        <taxon>Bacillariophyta</taxon>
        <taxon>Bacillariophyceae</taxon>
        <taxon>Bacillariophycidae</taxon>
        <taxon>Naviculales</taxon>
        <taxon>Naviculaceae</taxon>
        <taxon>Seminavis</taxon>
    </lineage>
</organism>
<accession>A0A9N8H2F3</accession>
<dbReference type="SUPFAM" id="SSF55729">
    <property type="entry name" value="Acyl-CoA N-acyltransferases (Nat)"/>
    <property type="match status" value="1"/>
</dbReference>
<dbReference type="PANTHER" id="PTHR43792:SF10">
    <property type="entry name" value="N-ACETYLTRANSFERASE DOMAIN-CONTAINING PROTEIN"/>
    <property type="match status" value="1"/>
</dbReference>
<reference evidence="2" key="1">
    <citation type="submission" date="2020-06" db="EMBL/GenBank/DDBJ databases">
        <authorList>
            <consortium name="Plant Systems Biology data submission"/>
        </authorList>
    </citation>
    <scope>NUCLEOTIDE SEQUENCE</scope>
    <source>
        <strain evidence="2">D6</strain>
    </source>
</reference>
<dbReference type="PANTHER" id="PTHR43792">
    <property type="entry name" value="GNAT FAMILY, PUTATIVE (AFU_ORTHOLOGUE AFUA_3G00765)-RELATED-RELATED"/>
    <property type="match status" value="1"/>
</dbReference>
<comment type="caution">
    <text evidence="2">The sequence shown here is derived from an EMBL/GenBank/DDBJ whole genome shotgun (WGS) entry which is preliminary data.</text>
</comment>
<proteinExistence type="predicted"/>
<dbReference type="GO" id="GO:0016747">
    <property type="term" value="F:acyltransferase activity, transferring groups other than amino-acyl groups"/>
    <property type="evidence" value="ECO:0007669"/>
    <property type="project" value="InterPro"/>
</dbReference>
<dbReference type="AlphaFoldDB" id="A0A9N8H2F3"/>
<dbReference type="OrthoDB" id="630895at2759"/>